<dbReference type="OMA" id="DLFEVIY"/>
<sequence length="208" mass="22705">MDLKKKRYQFLAFVIGYMFLSHIAGRCRETVGERGSSQTGKFSILDCFDGGSGTVVCGVKESVKYYTNNIRTVHVELARNKAFESSLADALSQGIETKTATKQAKKAGDKAAKIANKNANRILGPIVSSGWDLFEVIYYQGSVTEGSLRSAGTLCGTYMMGFLAEERYGKLGYLIGSQLGSWIGGKIGLMAYDVVNAMHFLLHIGRIE</sequence>
<dbReference type="PANTHER" id="PTHR35702:SF1">
    <property type="entry name" value="EXPRESSED PROTEIN"/>
    <property type="match status" value="1"/>
</dbReference>
<dbReference type="STRING" id="59895.A0A103XBE1"/>
<dbReference type="Proteomes" id="UP000243975">
    <property type="component" value="Unassembled WGS sequence"/>
</dbReference>
<dbReference type="EMBL" id="LEKV01006010">
    <property type="protein sequence ID" value="KVH87608.1"/>
    <property type="molecule type" value="Genomic_DNA"/>
</dbReference>
<comment type="caution">
    <text evidence="1">The sequence shown here is derived from an EMBL/GenBank/DDBJ whole genome shotgun (WGS) entry which is preliminary data.</text>
</comment>
<protein>
    <submittedName>
        <fullName evidence="1">Uncharacterized protein</fullName>
    </submittedName>
</protein>
<evidence type="ECO:0000313" key="1">
    <source>
        <dbReference type="EMBL" id="KVH87608.1"/>
    </source>
</evidence>
<organism evidence="1 2">
    <name type="scientific">Cynara cardunculus var. scolymus</name>
    <name type="common">Globe artichoke</name>
    <name type="synonym">Cynara scolymus</name>
    <dbReference type="NCBI Taxonomy" id="59895"/>
    <lineage>
        <taxon>Eukaryota</taxon>
        <taxon>Viridiplantae</taxon>
        <taxon>Streptophyta</taxon>
        <taxon>Embryophyta</taxon>
        <taxon>Tracheophyta</taxon>
        <taxon>Spermatophyta</taxon>
        <taxon>Magnoliopsida</taxon>
        <taxon>eudicotyledons</taxon>
        <taxon>Gunneridae</taxon>
        <taxon>Pentapetalae</taxon>
        <taxon>asterids</taxon>
        <taxon>campanulids</taxon>
        <taxon>Asterales</taxon>
        <taxon>Asteraceae</taxon>
        <taxon>Carduoideae</taxon>
        <taxon>Cardueae</taxon>
        <taxon>Carduinae</taxon>
        <taxon>Cynara</taxon>
    </lineage>
</organism>
<dbReference type="Gramene" id="KVH87608">
    <property type="protein sequence ID" value="KVH87608"/>
    <property type="gene ID" value="Ccrd_025108"/>
</dbReference>
<reference evidence="1 2" key="1">
    <citation type="journal article" date="2016" name="Sci. Rep.">
        <title>The genome sequence of the outbreeding globe artichoke constructed de novo incorporating a phase-aware low-pass sequencing strategy of F1 progeny.</title>
        <authorList>
            <person name="Scaglione D."/>
            <person name="Reyes-Chin-Wo S."/>
            <person name="Acquadro A."/>
            <person name="Froenicke L."/>
            <person name="Portis E."/>
            <person name="Beitel C."/>
            <person name="Tirone M."/>
            <person name="Mauro R."/>
            <person name="Lo Monaco A."/>
            <person name="Mauromicale G."/>
            <person name="Faccioli P."/>
            <person name="Cattivelli L."/>
            <person name="Rieseberg L."/>
            <person name="Michelmore R."/>
            <person name="Lanteri S."/>
        </authorList>
    </citation>
    <scope>NUCLEOTIDE SEQUENCE [LARGE SCALE GENOMIC DNA]</scope>
    <source>
        <strain evidence="1">2C</strain>
    </source>
</reference>
<proteinExistence type="predicted"/>
<accession>A0A103XBE1</accession>
<evidence type="ECO:0000313" key="2">
    <source>
        <dbReference type="Proteomes" id="UP000243975"/>
    </source>
</evidence>
<gene>
    <name evidence="1" type="ORF">Ccrd_025108</name>
</gene>
<keyword evidence="2" id="KW-1185">Reference proteome</keyword>
<dbReference type="PANTHER" id="PTHR35702">
    <property type="entry name" value="EXPRESSED PROTEIN"/>
    <property type="match status" value="1"/>
</dbReference>
<name>A0A103XBE1_CYNCS</name>
<dbReference type="OrthoDB" id="1906723at2759"/>
<dbReference type="AlphaFoldDB" id="A0A103XBE1"/>